<accession>A0A3N4LYW5</accession>
<evidence type="ECO:0000313" key="3">
    <source>
        <dbReference type="Proteomes" id="UP000267821"/>
    </source>
</evidence>
<proteinExistence type="predicted"/>
<dbReference type="PANTHER" id="PTHR10026">
    <property type="entry name" value="CYCLIN"/>
    <property type="match status" value="1"/>
</dbReference>
<gene>
    <name evidence="2" type="ORF">L211DRAFT_819153</name>
</gene>
<evidence type="ECO:0000256" key="1">
    <source>
        <dbReference type="SAM" id="MobiDB-lite"/>
    </source>
</evidence>
<feature type="compositionally biased region" description="Low complexity" evidence="1">
    <location>
        <begin position="91"/>
        <end position="109"/>
    </location>
</feature>
<evidence type="ECO:0000313" key="2">
    <source>
        <dbReference type="EMBL" id="RPB28106.1"/>
    </source>
</evidence>
<feature type="region of interest" description="Disordered" evidence="1">
    <location>
        <begin position="1"/>
        <end position="42"/>
    </location>
</feature>
<protein>
    <submittedName>
        <fullName evidence="2">Uncharacterized protein</fullName>
    </submittedName>
</protein>
<dbReference type="Gene3D" id="1.10.472.10">
    <property type="entry name" value="Cyclin-like"/>
    <property type="match status" value="1"/>
</dbReference>
<dbReference type="GO" id="GO:0016538">
    <property type="term" value="F:cyclin-dependent protein serine/threonine kinase regulator activity"/>
    <property type="evidence" value="ECO:0007669"/>
    <property type="project" value="InterPro"/>
</dbReference>
<keyword evidence="3" id="KW-1185">Reference proteome</keyword>
<dbReference type="InParanoid" id="A0A3N4LYW5"/>
<feature type="compositionally biased region" description="Low complexity" evidence="1">
    <location>
        <begin position="31"/>
        <end position="42"/>
    </location>
</feature>
<dbReference type="AlphaFoldDB" id="A0A3N4LYW5"/>
<name>A0A3N4LYW5_9PEZI</name>
<feature type="non-terminal residue" evidence="2">
    <location>
        <position position="283"/>
    </location>
</feature>
<dbReference type="STRING" id="1051890.A0A3N4LYW5"/>
<dbReference type="InterPro" id="IPR043198">
    <property type="entry name" value="Cyclin/Ssn8"/>
</dbReference>
<dbReference type="EMBL" id="ML121530">
    <property type="protein sequence ID" value="RPB28106.1"/>
    <property type="molecule type" value="Genomic_DNA"/>
</dbReference>
<feature type="compositionally biased region" description="Basic residues" evidence="1">
    <location>
        <begin position="21"/>
        <end position="30"/>
    </location>
</feature>
<organism evidence="2 3">
    <name type="scientific">Terfezia boudieri ATCC MYA-4762</name>
    <dbReference type="NCBI Taxonomy" id="1051890"/>
    <lineage>
        <taxon>Eukaryota</taxon>
        <taxon>Fungi</taxon>
        <taxon>Dikarya</taxon>
        <taxon>Ascomycota</taxon>
        <taxon>Pezizomycotina</taxon>
        <taxon>Pezizomycetes</taxon>
        <taxon>Pezizales</taxon>
        <taxon>Pezizaceae</taxon>
        <taxon>Terfezia</taxon>
    </lineage>
</organism>
<reference evidence="2 3" key="1">
    <citation type="journal article" date="2018" name="Nat. Ecol. Evol.">
        <title>Pezizomycetes genomes reveal the molecular basis of ectomycorrhizal truffle lifestyle.</title>
        <authorList>
            <person name="Murat C."/>
            <person name="Payen T."/>
            <person name="Noel B."/>
            <person name="Kuo A."/>
            <person name="Morin E."/>
            <person name="Chen J."/>
            <person name="Kohler A."/>
            <person name="Krizsan K."/>
            <person name="Balestrini R."/>
            <person name="Da Silva C."/>
            <person name="Montanini B."/>
            <person name="Hainaut M."/>
            <person name="Levati E."/>
            <person name="Barry K.W."/>
            <person name="Belfiori B."/>
            <person name="Cichocki N."/>
            <person name="Clum A."/>
            <person name="Dockter R.B."/>
            <person name="Fauchery L."/>
            <person name="Guy J."/>
            <person name="Iotti M."/>
            <person name="Le Tacon F."/>
            <person name="Lindquist E.A."/>
            <person name="Lipzen A."/>
            <person name="Malagnac F."/>
            <person name="Mello A."/>
            <person name="Molinier V."/>
            <person name="Miyauchi S."/>
            <person name="Poulain J."/>
            <person name="Riccioni C."/>
            <person name="Rubini A."/>
            <person name="Sitrit Y."/>
            <person name="Splivallo R."/>
            <person name="Traeger S."/>
            <person name="Wang M."/>
            <person name="Zifcakova L."/>
            <person name="Wipf D."/>
            <person name="Zambonelli A."/>
            <person name="Paolocci F."/>
            <person name="Nowrousian M."/>
            <person name="Ottonello S."/>
            <person name="Baldrian P."/>
            <person name="Spatafora J.W."/>
            <person name="Henrissat B."/>
            <person name="Nagy L.G."/>
            <person name="Aury J.M."/>
            <person name="Wincker P."/>
            <person name="Grigoriev I.V."/>
            <person name="Bonfante P."/>
            <person name="Martin F.M."/>
        </authorList>
    </citation>
    <scope>NUCLEOTIDE SEQUENCE [LARGE SCALE GENOMIC DNA]</scope>
    <source>
        <strain evidence="2 3">ATCC MYA-4762</strain>
    </source>
</reference>
<sequence>MASPSRDGSPHGSSHRDRGQRSLHHSRSAKSPHSSSRSPIRPQISELPLHVSNEDINAFLFLLGDVLRLPEETLSMTHIYMNRYLRWHQATTTTSSTTEPTSPGTNNPTNSPPLLDPHTLALASLSLSSKSTECPRRLRDILLPAYHILHPPPYNPPLTYPSHKYDALRHTIVQAELILLRALAFGIHQSPVAYEYLPRLVSKILNTKIYGGDLYSPTVGGMEDWDAYTPGEAEECGVVEVMQTGLAKRAKFWVGRASREYLLVNFYTMRTVAVASVWLGMKD</sequence>
<feature type="region of interest" description="Disordered" evidence="1">
    <location>
        <begin position="91"/>
        <end position="115"/>
    </location>
</feature>
<dbReference type="InterPro" id="IPR036915">
    <property type="entry name" value="Cyclin-like_sf"/>
</dbReference>
<dbReference type="SUPFAM" id="SSF47954">
    <property type="entry name" value="Cyclin-like"/>
    <property type="match status" value="1"/>
</dbReference>
<dbReference type="GO" id="GO:0006357">
    <property type="term" value="P:regulation of transcription by RNA polymerase II"/>
    <property type="evidence" value="ECO:0007669"/>
    <property type="project" value="InterPro"/>
</dbReference>
<dbReference type="OrthoDB" id="25002at2759"/>
<dbReference type="Proteomes" id="UP000267821">
    <property type="component" value="Unassembled WGS sequence"/>
</dbReference>